<proteinExistence type="predicted"/>
<dbReference type="SUPFAM" id="SSF46955">
    <property type="entry name" value="Putative DNA-binding domain"/>
    <property type="match status" value="1"/>
</dbReference>
<keyword evidence="3" id="KW-0238">DNA-binding</keyword>
<keyword evidence="2" id="KW-0805">Transcription regulation</keyword>
<evidence type="ECO:0000256" key="1">
    <source>
        <dbReference type="ARBA" id="ARBA00022491"/>
    </source>
</evidence>
<evidence type="ECO:0000313" key="8">
    <source>
        <dbReference type="EMBL" id="VVM71530.1"/>
    </source>
</evidence>
<evidence type="ECO:0000256" key="4">
    <source>
        <dbReference type="ARBA" id="ARBA00023163"/>
    </source>
</evidence>
<organism evidence="8">
    <name type="scientific">Pseudomonas fluorescens</name>
    <dbReference type="NCBI Taxonomy" id="294"/>
    <lineage>
        <taxon>Bacteria</taxon>
        <taxon>Pseudomonadati</taxon>
        <taxon>Pseudomonadota</taxon>
        <taxon>Gammaproteobacteria</taxon>
        <taxon>Pseudomonadales</taxon>
        <taxon>Pseudomonadaceae</taxon>
        <taxon>Pseudomonas</taxon>
    </lineage>
</organism>
<keyword evidence="4" id="KW-0804">Transcription</keyword>
<evidence type="ECO:0000256" key="2">
    <source>
        <dbReference type="ARBA" id="ARBA00023015"/>
    </source>
</evidence>
<reference evidence="7 9" key="2">
    <citation type="submission" date="2024-03" db="EMBL/GenBank/DDBJ databases">
        <authorList>
            <person name="Alaster D. Moffat"/>
            <person name="Govind Chandra"/>
            <person name="Andrew W. Truman"/>
        </authorList>
    </citation>
    <scope>NUCLEOTIDE SEQUENCE [LARGE SCALE GENOMIC DNA]</scope>
    <source>
        <strain evidence="7">PS652</strain>
    </source>
</reference>
<dbReference type="GO" id="GO:0003700">
    <property type="term" value="F:DNA-binding transcription factor activity"/>
    <property type="evidence" value="ECO:0007669"/>
    <property type="project" value="InterPro"/>
</dbReference>
<accession>A0A5E6RTT8</accession>
<sequence>MYIGKAAQLSGATIKSIRHYERIGLLPAPRRQGSYRLYDQQSVTLLSLIKCAQKLGFSLKEMQMLVSAEQAGLPIERVRQAIAGKKAQLQAQIQALQQQHQGLLELETSLEQSHYDCFDYNA</sequence>
<reference evidence="8" key="1">
    <citation type="submission" date="2019-09" db="EMBL/GenBank/DDBJ databases">
        <authorList>
            <person name="Chandra G."/>
            <person name="Truman W A."/>
        </authorList>
    </citation>
    <scope>NUCLEOTIDE SEQUENCE [LARGE SCALE GENOMIC DNA]</scope>
    <source>
        <strain evidence="8">PS652</strain>
    </source>
</reference>
<name>A0A5E6RTT8_PSEFL</name>
<evidence type="ECO:0000256" key="3">
    <source>
        <dbReference type="ARBA" id="ARBA00023125"/>
    </source>
</evidence>
<dbReference type="InterPro" id="IPR047057">
    <property type="entry name" value="MerR_fam"/>
</dbReference>
<dbReference type="RefSeq" id="WP_038997136.1">
    <property type="nucleotide sequence ID" value="NZ_OZ024668.1"/>
</dbReference>
<feature type="domain" description="HTH merR-type" evidence="6">
    <location>
        <begin position="1"/>
        <end position="68"/>
    </location>
</feature>
<evidence type="ECO:0000259" key="6">
    <source>
        <dbReference type="PROSITE" id="PS50937"/>
    </source>
</evidence>
<dbReference type="Gene3D" id="1.10.1660.10">
    <property type="match status" value="1"/>
</dbReference>
<keyword evidence="5" id="KW-0175">Coiled coil</keyword>
<dbReference type="SMART" id="SM00422">
    <property type="entry name" value="HTH_MERR"/>
    <property type="match status" value="1"/>
</dbReference>
<dbReference type="PROSITE" id="PS50937">
    <property type="entry name" value="HTH_MERR_2"/>
    <property type="match status" value="1"/>
</dbReference>
<dbReference type="InterPro" id="IPR000551">
    <property type="entry name" value="MerR-type_HTH_dom"/>
</dbReference>
<dbReference type="GO" id="GO:0003677">
    <property type="term" value="F:DNA binding"/>
    <property type="evidence" value="ECO:0007669"/>
    <property type="project" value="UniProtKB-KW"/>
</dbReference>
<dbReference type="EMBL" id="CABVHG010000008">
    <property type="protein sequence ID" value="VVM71530.1"/>
    <property type="molecule type" value="Genomic_DNA"/>
</dbReference>
<gene>
    <name evidence="8" type="primary">merR1</name>
    <name evidence="8" type="ORF">PS652_01804</name>
    <name evidence="7" type="ORF">PS652_04136</name>
</gene>
<dbReference type="PANTHER" id="PTHR30204">
    <property type="entry name" value="REDOX-CYCLING DRUG-SENSING TRANSCRIPTIONAL ACTIVATOR SOXR"/>
    <property type="match status" value="1"/>
</dbReference>
<protein>
    <submittedName>
        <fullName evidence="8">Mercuric resistance operon regulatory protein</fullName>
    </submittedName>
</protein>
<feature type="coiled-coil region" evidence="5">
    <location>
        <begin position="79"/>
        <end position="106"/>
    </location>
</feature>
<evidence type="ECO:0000313" key="9">
    <source>
        <dbReference type="Proteomes" id="UP000326595"/>
    </source>
</evidence>
<dbReference type="EMBL" id="OZ024668">
    <property type="protein sequence ID" value="CAK9891282.1"/>
    <property type="molecule type" value="Genomic_DNA"/>
</dbReference>
<keyword evidence="1" id="KW-0678">Repressor</keyword>
<dbReference type="PANTHER" id="PTHR30204:SF69">
    <property type="entry name" value="MERR-FAMILY TRANSCRIPTIONAL REGULATOR"/>
    <property type="match status" value="1"/>
</dbReference>
<dbReference type="PRINTS" id="PR00040">
    <property type="entry name" value="HTHMERR"/>
</dbReference>
<evidence type="ECO:0000313" key="7">
    <source>
        <dbReference type="EMBL" id="CAK9891282.1"/>
    </source>
</evidence>
<dbReference type="Proteomes" id="UP000326595">
    <property type="component" value="Chromosome"/>
</dbReference>
<dbReference type="InterPro" id="IPR009061">
    <property type="entry name" value="DNA-bd_dom_put_sf"/>
</dbReference>
<dbReference type="Pfam" id="PF13411">
    <property type="entry name" value="MerR_1"/>
    <property type="match status" value="1"/>
</dbReference>
<evidence type="ECO:0000256" key="5">
    <source>
        <dbReference type="SAM" id="Coils"/>
    </source>
</evidence>
<dbReference type="AlphaFoldDB" id="A0A5E6RTT8"/>